<name>A0AAD9MP23_PROWI</name>
<dbReference type="Proteomes" id="UP001255856">
    <property type="component" value="Unassembled WGS sequence"/>
</dbReference>
<gene>
    <name evidence="1" type="ORF">QBZ16_002542</name>
</gene>
<dbReference type="AlphaFoldDB" id="A0AAD9MP23"/>
<evidence type="ECO:0000313" key="2">
    <source>
        <dbReference type="Proteomes" id="UP001255856"/>
    </source>
</evidence>
<keyword evidence="2" id="KW-1185">Reference proteome</keyword>
<evidence type="ECO:0000313" key="1">
    <source>
        <dbReference type="EMBL" id="KAK2080146.1"/>
    </source>
</evidence>
<dbReference type="EMBL" id="JASFZW010000002">
    <property type="protein sequence ID" value="KAK2080146.1"/>
    <property type="molecule type" value="Genomic_DNA"/>
</dbReference>
<comment type="caution">
    <text evidence="1">The sequence shown here is derived from an EMBL/GenBank/DDBJ whole genome shotgun (WGS) entry which is preliminary data.</text>
</comment>
<organism evidence="1 2">
    <name type="scientific">Prototheca wickerhamii</name>
    <dbReference type="NCBI Taxonomy" id="3111"/>
    <lineage>
        <taxon>Eukaryota</taxon>
        <taxon>Viridiplantae</taxon>
        <taxon>Chlorophyta</taxon>
        <taxon>core chlorophytes</taxon>
        <taxon>Trebouxiophyceae</taxon>
        <taxon>Chlorellales</taxon>
        <taxon>Chlorellaceae</taxon>
        <taxon>Prototheca</taxon>
    </lineage>
</organism>
<sequence>MNVTCTVCFRTDVGPVVYIGYPDDDSTRKLISQDTVARLTSAQVSSSGGVLYVSGSVSNLAIGTTYTLILTCNKPTSFVWSMDFVATDATKSFNYAAAPVTCTSTRYTIVRSSDGMHASYK</sequence>
<proteinExistence type="predicted"/>
<accession>A0AAD9MP23</accession>
<protein>
    <submittedName>
        <fullName evidence="1">Uncharacterized protein</fullName>
    </submittedName>
</protein>
<reference evidence="1" key="1">
    <citation type="submission" date="2021-01" db="EMBL/GenBank/DDBJ databases">
        <authorList>
            <person name="Eckstrom K.M.E."/>
        </authorList>
    </citation>
    <scope>NUCLEOTIDE SEQUENCE</scope>
    <source>
        <strain evidence="1">UVCC 0001</strain>
    </source>
</reference>